<evidence type="ECO:0000313" key="1">
    <source>
        <dbReference type="EMBL" id="CBI09089.1"/>
    </source>
</evidence>
<reference evidence="1" key="1">
    <citation type="submission" date="2009-10" db="EMBL/GenBank/DDBJ databases">
        <title>Diversity of trophic interactions inside an arsenic-rich microbial ecosystem.</title>
        <authorList>
            <person name="Bertin P.N."/>
            <person name="Heinrich-Salmeron A."/>
            <person name="Pelletier E."/>
            <person name="Goulhen-Chollet F."/>
            <person name="Arsene-Ploetze F."/>
            <person name="Gallien S."/>
            <person name="Calteau A."/>
            <person name="Vallenet D."/>
            <person name="Casiot C."/>
            <person name="Chane-Woon-Ming B."/>
            <person name="Giloteaux L."/>
            <person name="Barakat M."/>
            <person name="Bonnefoy V."/>
            <person name="Bruneel O."/>
            <person name="Chandler M."/>
            <person name="Cleiss J."/>
            <person name="Duran R."/>
            <person name="Elbaz-Poulichet F."/>
            <person name="Fonknechten N."/>
            <person name="Lauga B."/>
            <person name="Mornico D."/>
            <person name="Ortet P."/>
            <person name="Schaeffer C."/>
            <person name="Siguier P."/>
            <person name="Alexander Thil Smith A."/>
            <person name="Van Dorsselaer A."/>
            <person name="Weissenbach J."/>
            <person name="Medigue C."/>
            <person name="Le Paslier D."/>
        </authorList>
    </citation>
    <scope>NUCLEOTIDE SEQUENCE</scope>
</reference>
<proteinExistence type="predicted"/>
<name>E6QPB8_9ZZZZ</name>
<comment type="caution">
    <text evidence="1">The sequence shown here is derived from an EMBL/GenBank/DDBJ whole genome shotgun (WGS) entry which is preliminary data.</text>
</comment>
<organism evidence="1">
    <name type="scientific">mine drainage metagenome</name>
    <dbReference type="NCBI Taxonomy" id="410659"/>
    <lineage>
        <taxon>unclassified sequences</taxon>
        <taxon>metagenomes</taxon>
        <taxon>ecological metagenomes</taxon>
    </lineage>
</organism>
<dbReference type="AlphaFoldDB" id="E6QPB8"/>
<sequence>MMRRFFVGIAVMAILVSASTAASFASGGAPGVSSWENIQMPNLPPPTPVSPPDQLTCVLFVPIPPSGGYCAAYSKTTNANWWSTMQRYVGDVQKLQYDYQRTEMALSAVSTLRGMQFSAWPGAVSQVVSDMSGSSSGTAVVADALSQEVGNLQQMARLAALAPNVQGQTGAAMLNAGYLEVIASQQQQKELEEQGLLTSAAQTPATVNAMAGAMFDANESPTSGWL</sequence>
<gene>
    <name evidence="1" type="ORF">CARN6_2640</name>
</gene>
<accession>E6QPB8</accession>
<dbReference type="EMBL" id="CABQ01000317">
    <property type="protein sequence ID" value="CBI09089.1"/>
    <property type="molecule type" value="Genomic_DNA"/>
</dbReference>
<protein>
    <submittedName>
        <fullName evidence="1">Uncharacterized protein</fullName>
    </submittedName>
</protein>